<name>A0AAJ6P8I6_9CYAN</name>
<evidence type="ECO:0000313" key="2">
    <source>
        <dbReference type="Proteomes" id="UP001223520"/>
    </source>
</evidence>
<sequence length="50" mass="5790">MPYKIQRLEAIACPILRDEPVTIATSFTKAAIDLCPFVFRDIRSQKLYVF</sequence>
<keyword evidence="2" id="KW-1185">Reference proteome</keyword>
<dbReference type="EMBL" id="CP124543">
    <property type="protein sequence ID" value="WGV24824.1"/>
    <property type="molecule type" value="Genomic_DNA"/>
</dbReference>
<protein>
    <submittedName>
        <fullName evidence="1">Uncharacterized protein</fullName>
    </submittedName>
</protein>
<organism evidence="1 2">
    <name type="scientific">Halotia branconii CENA392</name>
    <dbReference type="NCBI Taxonomy" id="1539056"/>
    <lineage>
        <taxon>Bacteria</taxon>
        <taxon>Bacillati</taxon>
        <taxon>Cyanobacteriota</taxon>
        <taxon>Cyanophyceae</taxon>
        <taxon>Nostocales</taxon>
        <taxon>Nodulariaceae</taxon>
        <taxon>Halotia</taxon>
    </lineage>
</organism>
<dbReference type="RefSeq" id="WP_281482136.1">
    <property type="nucleotide sequence ID" value="NZ_CP124543.1"/>
</dbReference>
<accession>A0AAJ6P8I6</accession>
<dbReference type="AlphaFoldDB" id="A0AAJ6P8I6"/>
<proteinExistence type="predicted"/>
<gene>
    <name evidence="1" type="ORF">QI031_24135</name>
</gene>
<dbReference type="Proteomes" id="UP001223520">
    <property type="component" value="Chromosome"/>
</dbReference>
<reference evidence="1 2" key="1">
    <citation type="journal article" date="2023" name="Limnol Oceanogr Lett">
        <title>Environmental adaptations by the intertidal Antarctic cyanobacterium Halotia branconii CENA392 as revealed using long-read genome sequencing.</title>
        <authorList>
            <person name="Dextro R.B."/>
            <person name="Delbaje E."/>
            <person name="Freitas P.N.N."/>
            <person name="Geraldes V."/>
            <person name="Pinto E."/>
            <person name="Long P.F."/>
            <person name="Fiore M.F."/>
        </authorList>
    </citation>
    <scope>NUCLEOTIDE SEQUENCE [LARGE SCALE GENOMIC DNA]</scope>
    <source>
        <strain evidence="1 2">CENA392</strain>
    </source>
</reference>
<dbReference type="KEGG" id="hbq:QI031_24135"/>
<evidence type="ECO:0000313" key="1">
    <source>
        <dbReference type="EMBL" id="WGV24824.1"/>
    </source>
</evidence>